<dbReference type="EMBL" id="CP031310">
    <property type="protein sequence ID" value="QCC50573.1"/>
    <property type="molecule type" value="Genomic_DNA"/>
</dbReference>
<protein>
    <submittedName>
        <fullName evidence="1">Uncharacterized protein</fullName>
    </submittedName>
</protein>
<dbReference type="GeneID" id="39847125"/>
<evidence type="ECO:0000313" key="1">
    <source>
        <dbReference type="EMBL" id="QCC50573.1"/>
    </source>
</evidence>
<keyword evidence="2" id="KW-1185">Reference proteome</keyword>
<organism evidence="1 2">
    <name type="scientific">Halapricum salinum</name>
    <dbReference type="NCBI Taxonomy" id="1457250"/>
    <lineage>
        <taxon>Archaea</taxon>
        <taxon>Methanobacteriati</taxon>
        <taxon>Methanobacteriota</taxon>
        <taxon>Stenosarchaea group</taxon>
        <taxon>Halobacteria</taxon>
        <taxon>Halobacteriales</taxon>
        <taxon>Haloarculaceae</taxon>
        <taxon>Halapricum</taxon>
    </lineage>
</organism>
<name>A0A4D6H9E8_9EURY</name>
<dbReference type="KEGG" id="hsn:DV733_04635"/>
<evidence type="ECO:0000313" key="2">
    <source>
        <dbReference type="Proteomes" id="UP000296706"/>
    </source>
</evidence>
<dbReference type="Proteomes" id="UP000296706">
    <property type="component" value="Chromosome"/>
</dbReference>
<gene>
    <name evidence="1" type="ORF">DV733_04635</name>
</gene>
<dbReference type="AlphaFoldDB" id="A0A4D6H9E8"/>
<dbReference type="Pfam" id="PF19106">
    <property type="entry name" value="DUF5793"/>
    <property type="match status" value="1"/>
</dbReference>
<sequence length="139" mass="15779">MRREDFRTDVDVDEPEPELTVTFEGTPQVLRERFDGDDPLDAEDIDVAYRETPTDEPGVLSVTDRVTGEYIFEAPLEDSALRDLVETAAARDEDERDYHLRIDPGDGQDFVFEKSTLLVYDIDGNLDRDRSLIPGGVEL</sequence>
<proteinExistence type="predicted"/>
<accession>A0A4D6H9E8</accession>
<dbReference type="InterPro" id="IPR043811">
    <property type="entry name" value="DUF5793"/>
</dbReference>
<reference evidence="1 2" key="1">
    <citation type="journal article" date="2019" name="Nat. Commun.">
        <title>A new type of DNA phosphorothioation-based antiviral system in archaea.</title>
        <authorList>
            <person name="Xiong L."/>
            <person name="Liu S."/>
            <person name="Chen S."/>
            <person name="Xiao Y."/>
            <person name="Zhu B."/>
            <person name="Gao Y."/>
            <person name="Zhang Y."/>
            <person name="Chen B."/>
            <person name="Luo J."/>
            <person name="Deng Z."/>
            <person name="Chen X."/>
            <person name="Wang L."/>
            <person name="Chen S."/>
        </authorList>
    </citation>
    <scope>NUCLEOTIDE SEQUENCE [LARGE SCALE GENOMIC DNA]</scope>
    <source>
        <strain evidence="1 2">CBA1105</strain>
    </source>
</reference>
<dbReference type="OrthoDB" id="311801at2157"/>
<dbReference type="RefSeq" id="WP_049994018.1">
    <property type="nucleotide sequence ID" value="NZ_CP031310.1"/>
</dbReference>